<dbReference type="Proteomes" id="UP000321234">
    <property type="component" value="Unassembled WGS sequence"/>
</dbReference>
<feature type="region of interest" description="Phosphopantothenoylcysteine decarboxylase" evidence="3">
    <location>
        <begin position="1"/>
        <end position="205"/>
    </location>
</feature>
<dbReference type="Pfam" id="PF04127">
    <property type="entry name" value="DFP"/>
    <property type="match status" value="1"/>
</dbReference>
<sequence>MTAPRVVLGVGGGIAAYKAALLLRLFTEGGASVRVVPTEAALRFVGEPTWAALSGQPVATGVWDDVHEVPHVRLGREADLVVVAPATADLLGRAAHGLADDLLTNVLLTARCPVLLAPAMHTEMWQHPAVVANTALLRERGIHVLDPDSGRLTGADTGPGRLPEPERIHAAALALLDGAGDGPSSSSADHDDDRAAPARDLAGRHVVVSSGGTREPLDPVRFLGNASSGRQGAALAARALARGARVTYVRAHTEVPDPAGAHVVPVSTALQLRDAVLTAAAGQGAQTGADAVVMAAAVADFRPAAPSETKIKKSEADESAPVVELVRNPDVLAGLVEARREGRVASTTVLVGFAAETGDATGSVLEHGRLKAVRKGADLLVVNEVGGGRAFGTADNTVVIIGADGTERAVGPAPKESIADAVWDAVVMRVPAENPGDR</sequence>
<feature type="binding site" evidence="3">
    <location>
        <begin position="329"/>
        <end position="332"/>
    </location>
    <ligand>
        <name>CTP</name>
        <dbReference type="ChEBI" id="CHEBI:37563"/>
    </ligand>
</feature>
<dbReference type="GO" id="GO:0004632">
    <property type="term" value="F:phosphopantothenate--cysteine ligase activity"/>
    <property type="evidence" value="ECO:0007669"/>
    <property type="project" value="UniProtKB-UniRule"/>
</dbReference>
<dbReference type="GO" id="GO:0046872">
    <property type="term" value="F:metal ion binding"/>
    <property type="evidence" value="ECO:0007669"/>
    <property type="project" value="UniProtKB-KW"/>
</dbReference>
<dbReference type="Gene3D" id="3.40.50.1950">
    <property type="entry name" value="Flavin prenyltransferase-like"/>
    <property type="match status" value="1"/>
</dbReference>
<comment type="caution">
    <text evidence="3">Lacks conserved residue(s) required for the propagation of feature annotation.</text>
</comment>
<evidence type="ECO:0000256" key="5">
    <source>
        <dbReference type="SAM" id="MobiDB-lite"/>
    </source>
</evidence>
<comment type="similarity">
    <text evidence="3 4">In the N-terminal section; belongs to the HFCD (homo-oligomeric flavin containing Cys decarboxylase) superfamily.</text>
</comment>
<evidence type="ECO:0000256" key="1">
    <source>
        <dbReference type="ARBA" id="ARBA00022793"/>
    </source>
</evidence>
<evidence type="ECO:0000259" key="6">
    <source>
        <dbReference type="Pfam" id="PF02441"/>
    </source>
</evidence>
<dbReference type="EMBL" id="VKAC01000002">
    <property type="protein sequence ID" value="TXR57419.1"/>
    <property type="molecule type" value="Genomic_DNA"/>
</dbReference>
<dbReference type="SUPFAM" id="SSF102645">
    <property type="entry name" value="CoaB-like"/>
    <property type="match status" value="1"/>
</dbReference>
<dbReference type="Gene3D" id="3.40.50.10300">
    <property type="entry name" value="CoaB-like"/>
    <property type="match status" value="1"/>
</dbReference>
<feature type="compositionally biased region" description="Basic and acidic residues" evidence="5">
    <location>
        <begin position="188"/>
        <end position="200"/>
    </location>
</feature>
<dbReference type="Pfam" id="PF02441">
    <property type="entry name" value="Flavoprotein"/>
    <property type="match status" value="1"/>
</dbReference>
<feature type="region of interest" description="Disordered" evidence="5">
    <location>
        <begin position="179"/>
        <end position="200"/>
    </location>
</feature>
<dbReference type="InterPro" id="IPR005252">
    <property type="entry name" value="CoaBC"/>
</dbReference>
<keyword evidence="1 3" id="KW-0210">Decarboxylase</keyword>
<dbReference type="EC" id="6.3.2.5" evidence="3"/>
<dbReference type="GO" id="GO:0015941">
    <property type="term" value="P:pantothenate catabolic process"/>
    <property type="evidence" value="ECO:0007669"/>
    <property type="project" value="InterPro"/>
</dbReference>
<evidence type="ECO:0000313" key="9">
    <source>
        <dbReference type="Proteomes" id="UP000321234"/>
    </source>
</evidence>
<dbReference type="GO" id="GO:0004633">
    <property type="term" value="F:phosphopantothenoylcysteine decarboxylase activity"/>
    <property type="evidence" value="ECO:0007669"/>
    <property type="project" value="UniProtKB-UniRule"/>
</dbReference>
<keyword evidence="3 4" id="KW-0285">Flavoprotein</keyword>
<comment type="function">
    <text evidence="4">Catalyzes two steps in the biosynthesis of coenzyme A. In the first step cysteine is conjugated to 4'-phosphopantothenate to form 4-phosphopantothenoylcysteine, in the latter compound is decarboxylated to form 4'-phosphopantotheine.</text>
</comment>
<comment type="similarity">
    <text evidence="3 4">In the C-terminal section; belongs to the PPC synthetase family.</text>
</comment>
<comment type="cofactor">
    <cofactor evidence="3">
        <name>Mg(2+)</name>
        <dbReference type="ChEBI" id="CHEBI:18420"/>
    </cofactor>
</comment>
<accession>A0A5C8ZJU8</accession>
<reference evidence="8 9" key="1">
    <citation type="submission" date="2019-07" db="EMBL/GenBank/DDBJ databases">
        <title>Quadrisphaera sp. strain DD2A genome sequencing and assembly.</title>
        <authorList>
            <person name="Kim I."/>
        </authorList>
    </citation>
    <scope>NUCLEOTIDE SEQUENCE [LARGE SCALE GENOMIC DNA]</scope>
    <source>
        <strain evidence="8 9">DD2A</strain>
    </source>
</reference>
<keyword evidence="3" id="KW-0511">Multifunctional enzyme</keyword>
<evidence type="ECO:0000259" key="7">
    <source>
        <dbReference type="Pfam" id="PF04127"/>
    </source>
</evidence>
<feature type="binding site" evidence="3">
    <location>
        <position position="375"/>
    </location>
    <ligand>
        <name>CTP</name>
        <dbReference type="ChEBI" id="CHEBI:37563"/>
    </ligand>
</feature>
<name>A0A5C8ZJU8_9ACTN</name>
<dbReference type="AlphaFoldDB" id="A0A5C8ZJU8"/>
<dbReference type="HAMAP" id="MF_02225">
    <property type="entry name" value="CoaBC"/>
    <property type="match status" value="1"/>
</dbReference>
<dbReference type="InterPro" id="IPR007085">
    <property type="entry name" value="DNA/pantothenate-metab_flavo_C"/>
</dbReference>
<comment type="catalytic activity">
    <reaction evidence="3 4">
        <text>(R)-4'-phosphopantothenate + L-cysteine + CTP = N-[(R)-4-phosphopantothenoyl]-L-cysteine + CMP + diphosphate + H(+)</text>
        <dbReference type="Rhea" id="RHEA:19397"/>
        <dbReference type="ChEBI" id="CHEBI:10986"/>
        <dbReference type="ChEBI" id="CHEBI:15378"/>
        <dbReference type="ChEBI" id="CHEBI:33019"/>
        <dbReference type="ChEBI" id="CHEBI:35235"/>
        <dbReference type="ChEBI" id="CHEBI:37563"/>
        <dbReference type="ChEBI" id="CHEBI:59458"/>
        <dbReference type="ChEBI" id="CHEBI:60377"/>
        <dbReference type="EC" id="6.3.2.5"/>
    </reaction>
</comment>
<dbReference type="SUPFAM" id="SSF52507">
    <property type="entry name" value="Homo-oligomeric flavin-containing Cys decarboxylases, HFCD"/>
    <property type="match status" value="1"/>
</dbReference>
<keyword evidence="3 4" id="KW-0288">FMN</keyword>
<dbReference type="OrthoDB" id="9802554at2"/>
<feature type="binding site" evidence="3">
    <location>
        <position position="310"/>
    </location>
    <ligand>
        <name>CTP</name>
        <dbReference type="ChEBI" id="CHEBI:37563"/>
    </ligand>
</feature>
<comment type="caution">
    <text evidence="8">The sequence shown here is derived from an EMBL/GenBank/DDBJ whole genome shotgun (WGS) entry which is preliminary data.</text>
</comment>
<comment type="function">
    <text evidence="3">Catalyzes two sequential steps in the biosynthesis of coenzyme A. In the first step cysteine is conjugated to 4'-phosphopantothenate to form 4-phosphopantothenoylcysteine. In the second step the latter compound is decarboxylated to form 4'-phosphopantotheine.</text>
</comment>
<dbReference type="RefSeq" id="WP_147925060.1">
    <property type="nucleotide sequence ID" value="NZ_VKAC01000002.1"/>
</dbReference>
<keyword evidence="9" id="KW-1185">Reference proteome</keyword>
<feature type="region of interest" description="Phosphopantothenate--cysteine ligase" evidence="3">
    <location>
        <begin position="206"/>
        <end position="438"/>
    </location>
</feature>
<evidence type="ECO:0000313" key="8">
    <source>
        <dbReference type="EMBL" id="TXR57419.1"/>
    </source>
</evidence>
<organism evidence="8 9">
    <name type="scientific">Quadrisphaera setariae</name>
    <dbReference type="NCBI Taxonomy" id="2593304"/>
    <lineage>
        <taxon>Bacteria</taxon>
        <taxon>Bacillati</taxon>
        <taxon>Actinomycetota</taxon>
        <taxon>Actinomycetes</taxon>
        <taxon>Kineosporiales</taxon>
        <taxon>Kineosporiaceae</taxon>
        <taxon>Quadrisphaera</taxon>
    </lineage>
</organism>
<comment type="pathway">
    <text evidence="3 4">Cofactor biosynthesis; coenzyme A biosynthesis; CoA from (R)-pantothenate: step 3/5.</text>
</comment>
<feature type="binding site" evidence="3">
    <location>
        <position position="371"/>
    </location>
    <ligand>
        <name>CTP</name>
        <dbReference type="ChEBI" id="CHEBI:37563"/>
    </ligand>
</feature>
<comment type="cofactor">
    <cofactor evidence="3">
        <name>FMN</name>
        <dbReference type="ChEBI" id="CHEBI:58210"/>
    </cofactor>
    <text evidence="3">Binds 1 FMN per subunit.</text>
</comment>
<comment type="pathway">
    <text evidence="3 4">Cofactor biosynthesis; coenzyme A biosynthesis; CoA from (R)-pantothenate: step 2/5.</text>
</comment>
<comment type="catalytic activity">
    <reaction evidence="3 4">
        <text>N-[(R)-4-phosphopantothenoyl]-L-cysteine + H(+) = (R)-4'-phosphopantetheine + CO2</text>
        <dbReference type="Rhea" id="RHEA:16793"/>
        <dbReference type="ChEBI" id="CHEBI:15378"/>
        <dbReference type="ChEBI" id="CHEBI:16526"/>
        <dbReference type="ChEBI" id="CHEBI:59458"/>
        <dbReference type="ChEBI" id="CHEBI:61723"/>
        <dbReference type="EC" id="4.1.1.36"/>
    </reaction>
</comment>
<dbReference type="GO" id="GO:0010181">
    <property type="term" value="F:FMN binding"/>
    <property type="evidence" value="ECO:0007669"/>
    <property type="project" value="UniProtKB-UniRule"/>
</dbReference>
<feature type="domain" description="DNA/pantothenate metabolism flavoprotein C-terminal" evidence="7">
    <location>
        <begin position="201"/>
        <end position="427"/>
    </location>
</feature>
<dbReference type="InterPro" id="IPR035929">
    <property type="entry name" value="CoaB-like_sf"/>
</dbReference>
<evidence type="ECO:0000256" key="2">
    <source>
        <dbReference type="ARBA" id="ARBA00023239"/>
    </source>
</evidence>
<dbReference type="EC" id="4.1.1.36" evidence="3"/>
<keyword evidence="2 3" id="KW-0456">Lyase</keyword>
<evidence type="ECO:0000256" key="4">
    <source>
        <dbReference type="RuleBase" id="RU364078"/>
    </source>
</evidence>
<dbReference type="InterPro" id="IPR036551">
    <property type="entry name" value="Flavin_trans-like"/>
</dbReference>
<protein>
    <recommendedName>
        <fullName evidence="3">Coenzyme A biosynthesis bifunctional protein CoaBC</fullName>
    </recommendedName>
    <alternativeName>
        <fullName evidence="3">DNA/pantothenate metabolism flavoprotein</fullName>
    </alternativeName>
    <alternativeName>
        <fullName evidence="3">Phosphopantothenoylcysteine synthetase/decarboxylase</fullName>
        <shortName evidence="3">PPCS-PPCDC</shortName>
    </alternativeName>
    <domain>
        <recommendedName>
            <fullName evidence="3">Phosphopantothenoylcysteine decarboxylase</fullName>
            <shortName evidence="3">PPC decarboxylase</shortName>
            <shortName evidence="3">PPC-DC</shortName>
            <ecNumber evidence="3">4.1.1.36</ecNumber>
        </recommendedName>
        <alternativeName>
            <fullName evidence="3">CoaC</fullName>
        </alternativeName>
    </domain>
    <domain>
        <recommendedName>
            <fullName evidence="3">Phosphopantothenate--cysteine ligase</fullName>
            <ecNumber evidence="3">6.3.2.5</ecNumber>
        </recommendedName>
        <alternativeName>
            <fullName evidence="3">CoaB</fullName>
        </alternativeName>
        <alternativeName>
            <fullName evidence="3">Phosphopantothenoylcysteine synthetase</fullName>
            <shortName evidence="3">PPC synthetase</shortName>
            <shortName evidence="3">PPC-S</shortName>
        </alternativeName>
    </domain>
</protein>
<dbReference type="PANTHER" id="PTHR14359">
    <property type="entry name" value="HOMO-OLIGOMERIC FLAVIN CONTAINING CYS DECARBOXYLASE FAMILY"/>
    <property type="match status" value="1"/>
</dbReference>
<dbReference type="GO" id="GO:0071513">
    <property type="term" value="C:phosphopantothenoylcysteine decarboxylase complex"/>
    <property type="evidence" value="ECO:0007669"/>
    <property type="project" value="TreeGrafter"/>
</dbReference>
<keyword evidence="3" id="KW-0460">Magnesium</keyword>
<gene>
    <name evidence="3 8" type="primary">coaBC</name>
    <name evidence="8" type="ORF">FMM08_03985</name>
</gene>
<feature type="domain" description="Flavoprotein" evidence="6">
    <location>
        <begin position="5"/>
        <end position="170"/>
    </location>
</feature>
<dbReference type="GO" id="GO:0015937">
    <property type="term" value="P:coenzyme A biosynthetic process"/>
    <property type="evidence" value="ECO:0007669"/>
    <property type="project" value="UniProtKB-UniRule"/>
</dbReference>
<feature type="binding site" evidence="3">
    <location>
        <position position="300"/>
    </location>
    <ligand>
        <name>CTP</name>
        <dbReference type="ChEBI" id="CHEBI:37563"/>
    </ligand>
</feature>
<evidence type="ECO:0000256" key="3">
    <source>
        <dbReference type="HAMAP-Rule" id="MF_02225"/>
    </source>
</evidence>
<feature type="binding site" evidence="3">
    <location>
        <position position="353"/>
    </location>
    <ligand>
        <name>CTP</name>
        <dbReference type="ChEBI" id="CHEBI:37563"/>
    </ligand>
</feature>
<keyword evidence="3 4" id="KW-0436">Ligase</keyword>
<dbReference type="NCBIfam" id="TIGR00521">
    <property type="entry name" value="coaBC_dfp"/>
    <property type="match status" value="1"/>
</dbReference>
<proteinExistence type="inferred from homology"/>
<dbReference type="PANTHER" id="PTHR14359:SF6">
    <property type="entry name" value="PHOSPHOPANTOTHENOYLCYSTEINE DECARBOXYLASE"/>
    <property type="match status" value="1"/>
</dbReference>
<keyword evidence="3" id="KW-0479">Metal-binding</keyword>
<dbReference type="InterPro" id="IPR003382">
    <property type="entry name" value="Flavoprotein"/>
</dbReference>
<dbReference type="UniPathway" id="UPA00241">
    <property type="reaction ID" value="UER00353"/>
</dbReference>